<dbReference type="CDD" id="cd03443">
    <property type="entry name" value="PaaI_thioesterase"/>
    <property type="match status" value="1"/>
</dbReference>
<dbReference type="PANTHER" id="PTHR47260">
    <property type="entry name" value="UPF0644 PROTEIN PB2B4.06"/>
    <property type="match status" value="1"/>
</dbReference>
<dbReference type="EMBL" id="FNGO01000023">
    <property type="protein sequence ID" value="SDM24839.1"/>
    <property type="molecule type" value="Genomic_DNA"/>
</dbReference>
<dbReference type="InterPro" id="IPR006683">
    <property type="entry name" value="Thioestr_dom"/>
</dbReference>
<evidence type="ECO:0000313" key="4">
    <source>
        <dbReference type="Proteomes" id="UP000199476"/>
    </source>
</evidence>
<dbReference type="Proteomes" id="UP000199476">
    <property type="component" value="Unassembled WGS sequence"/>
</dbReference>
<proteinExistence type="predicted"/>
<dbReference type="Gene3D" id="3.10.129.10">
    <property type="entry name" value="Hotdog Thioesterase"/>
    <property type="match status" value="1"/>
</dbReference>
<dbReference type="InterPro" id="IPR029069">
    <property type="entry name" value="HotDog_dom_sf"/>
</dbReference>
<sequence length="138" mass="15731">MNFEDDSYCIVCGEDNPLSLQLDFEHEDDEKSRVMTEFTPGEELSGFRGVVHGGIISTLLDEAMAKSIYLQGWQAVTAEMTVRYVEPVNTGETLRVLGWIQEQRRRIIETSSRIENKMGDELARAKARFVLKGKRDDN</sequence>
<organism evidence="3 4">
    <name type="scientific">Halarsenatibacter silvermanii</name>
    <dbReference type="NCBI Taxonomy" id="321763"/>
    <lineage>
        <taxon>Bacteria</taxon>
        <taxon>Bacillati</taxon>
        <taxon>Bacillota</taxon>
        <taxon>Clostridia</taxon>
        <taxon>Halanaerobiales</taxon>
        <taxon>Halarsenatibacteraceae</taxon>
        <taxon>Halarsenatibacter</taxon>
    </lineage>
</organism>
<name>A0A1G9RNF7_9FIRM</name>
<evidence type="ECO:0000256" key="1">
    <source>
        <dbReference type="ARBA" id="ARBA00022801"/>
    </source>
</evidence>
<dbReference type="STRING" id="321763.SAMN04488692_12310"/>
<dbReference type="SUPFAM" id="SSF54637">
    <property type="entry name" value="Thioesterase/thiol ester dehydrase-isomerase"/>
    <property type="match status" value="1"/>
</dbReference>
<accession>A0A1G9RNF7</accession>
<dbReference type="InterPro" id="IPR003736">
    <property type="entry name" value="PAAI_dom"/>
</dbReference>
<feature type="domain" description="Thioesterase" evidence="2">
    <location>
        <begin position="49"/>
        <end position="121"/>
    </location>
</feature>
<dbReference type="AlphaFoldDB" id="A0A1G9RNF7"/>
<dbReference type="GO" id="GO:0016289">
    <property type="term" value="F:acyl-CoA hydrolase activity"/>
    <property type="evidence" value="ECO:0007669"/>
    <property type="project" value="UniProtKB-ARBA"/>
</dbReference>
<evidence type="ECO:0000259" key="2">
    <source>
        <dbReference type="Pfam" id="PF03061"/>
    </source>
</evidence>
<dbReference type="RefSeq" id="WP_089761503.1">
    <property type="nucleotide sequence ID" value="NZ_FNGO01000023.1"/>
</dbReference>
<dbReference type="Pfam" id="PF03061">
    <property type="entry name" value="4HBT"/>
    <property type="match status" value="1"/>
</dbReference>
<keyword evidence="4" id="KW-1185">Reference proteome</keyword>
<reference evidence="3 4" key="1">
    <citation type="submission" date="2016-10" db="EMBL/GenBank/DDBJ databases">
        <authorList>
            <person name="de Groot N.N."/>
        </authorList>
    </citation>
    <scope>NUCLEOTIDE SEQUENCE [LARGE SCALE GENOMIC DNA]</scope>
    <source>
        <strain evidence="3 4">SLAS-1</strain>
    </source>
</reference>
<dbReference type="InterPro" id="IPR052061">
    <property type="entry name" value="PTE-AB_protein"/>
</dbReference>
<gene>
    <name evidence="3" type="ORF">SAMN04488692_12310</name>
</gene>
<evidence type="ECO:0000313" key="3">
    <source>
        <dbReference type="EMBL" id="SDM24839.1"/>
    </source>
</evidence>
<dbReference type="PANTHER" id="PTHR47260:SF3">
    <property type="entry name" value="THIOESTERASE FAMILY PROTEIN (AFU_ORTHOLOGUE AFUA_7G03960)"/>
    <property type="match status" value="1"/>
</dbReference>
<keyword evidence="1" id="KW-0378">Hydrolase</keyword>
<dbReference type="NCBIfam" id="TIGR00369">
    <property type="entry name" value="unchar_dom_1"/>
    <property type="match status" value="1"/>
</dbReference>
<protein>
    <submittedName>
        <fullName evidence="3">Uncharacterized domain 1-containing protein</fullName>
    </submittedName>
</protein>
<dbReference type="OrthoDB" id="9792301at2"/>